<keyword evidence="2" id="KW-0805">Transcription regulation</keyword>
<evidence type="ECO:0000313" key="8">
    <source>
        <dbReference type="EMBL" id="KAK9176061.1"/>
    </source>
</evidence>
<feature type="compositionally biased region" description="Low complexity" evidence="6">
    <location>
        <begin position="53"/>
        <end position="65"/>
    </location>
</feature>
<evidence type="ECO:0000259" key="7">
    <source>
        <dbReference type="PROSITE" id="PS50982"/>
    </source>
</evidence>
<comment type="caution">
    <text evidence="8">The sequence shown here is derived from an EMBL/GenBank/DDBJ whole genome shotgun (WGS) entry which is preliminary data.</text>
</comment>
<evidence type="ECO:0000256" key="5">
    <source>
        <dbReference type="ARBA" id="ARBA00023242"/>
    </source>
</evidence>
<evidence type="ECO:0000256" key="4">
    <source>
        <dbReference type="ARBA" id="ARBA00023163"/>
    </source>
</evidence>
<keyword evidence="4" id="KW-0804">Transcription</keyword>
<comment type="subcellular location">
    <subcellularLocation>
        <location evidence="1">Nucleus</location>
    </subcellularLocation>
</comment>
<feature type="compositionally biased region" description="Low complexity" evidence="6">
    <location>
        <begin position="165"/>
        <end position="177"/>
    </location>
</feature>
<proteinExistence type="predicted"/>
<gene>
    <name evidence="8" type="ORF">WN944_028074</name>
</gene>
<organism evidence="8 9">
    <name type="scientific">Citrus x changshan-huyou</name>
    <dbReference type="NCBI Taxonomy" id="2935761"/>
    <lineage>
        <taxon>Eukaryota</taxon>
        <taxon>Viridiplantae</taxon>
        <taxon>Streptophyta</taxon>
        <taxon>Embryophyta</taxon>
        <taxon>Tracheophyta</taxon>
        <taxon>Spermatophyta</taxon>
        <taxon>Magnoliopsida</taxon>
        <taxon>eudicotyledons</taxon>
        <taxon>Gunneridae</taxon>
        <taxon>Pentapetalae</taxon>
        <taxon>rosids</taxon>
        <taxon>malvids</taxon>
        <taxon>Sapindales</taxon>
        <taxon>Rutaceae</taxon>
        <taxon>Aurantioideae</taxon>
        <taxon>Citrus</taxon>
    </lineage>
</organism>
<dbReference type="EMBL" id="JBCGBO010000025">
    <property type="protein sequence ID" value="KAK9176061.1"/>
    <property type="molecule type" value="Genomic_DNA"/>
</dbReference>
<dbReference type="GO" id="GO:0005634">
    <property type="term" value="C:nucleus"/>
    <property type="evidence" value="ECO:0007669"/>
    <property type="project" value="UniProtKB-SubCell"/>
</dbReference>
<dbReference type="PANTHER" id="PTHR12396:SF46">
    <property type="entry name" value="METHYL-CPG-BINDING DOMAIN-CONTAINING PROTEIN 6"/>
    <property type="match status" value="1"/>
</dbReference>
<feature type="compositionally biased region" description="Polar residues" evidence="6">
    <location>
        <begin position="80"/>
        <end position="101"/>
    </location>
</feature>
<accession>A0AAP0QDJ8</accession>
<evidence type="ECO:0000313" key="9">
    <source>
        <dbReference type="Proteomes" id="UP001428341"/>
    </source>
</evidence>
<name>A0AAP0QDJ8_9ROSI</name>
<evidence type="ECO:0000256" key="2">
    <source>
        <dbReference type="ARBA" id="ARBA00023015"/>
    </source>
</evidence>
<evidence type="ECO:0000256" key="3">
    <source>
        <dbReference type="ARBA" id="ARBA00023125"/>
    </source>
</evidence>
<dbReference type="PANTHER" id="PTHR12396">
    <property type="entry name" value="METHYL-CPG BINDING PROTEIN, MBD"/>
    <property type="match status" value="1"/>
</dbReference>
<feature type="region of interest" description="Disordered" evidence="6">
    <location>
        <begin position="1"/>
        <end position="101"/>
    </location>
</feature>
<dbReference type="InterPro" id="IPR001739">
    <property type="entry name" value="Methyl_CpG_DNA-bd"/>
</dbReference>
<evidence type="ECO:0000256" key="6">
    <source>
        <dbReference type="SAM" id="MobiDB-lite"/>
    </source>
</evidence>
<feature type="domain" description="MBD" evidence="7">
    <location>
        <begin position="98"/>
        <end position="173"/>
    </location>
</feature>
<dbReference type="AlphaFoldDB" id="A0AAP0QDJ8"/>
<keyword evidence="5" id="KW-0539">Nucleus</keyword>
<dbReference type="PROSITE" id="PS50982">
    <property type="entry name" value="MBD"/>
    <property type="match status" value="1"/>
</dbReference>
<keyword evidence="3" id="KW-0238">DNA-binding</keyword>
<dbReference type="GO" id="GO:0003677">
    <property type="term" value="F:DNA binding"/>
    <property type="evidence" value="ECO:0007669"/>
    <property type="project" value="UniProtKB-KW"/>
</dbReference>
<dbReference type="Proteomes" id="UP001428341">
    <property type="component" value="Unassembled WGS sequence"/>
</dbReference>
<dbReference type="Gene3D" id="3.30.890.10">
    <property type="entry name" value="Methyl-cpg-binding Protein 2, Chain A"/>
    <property type="match status" value="1"/>
</dbReference>
<sequence>MSTSARAQASHDPNPNLHKPQPKESVNLFSTVNVPPDPLLDSGFFIDADPPATSGSNTTTTTNDQTSKKRGTIREHKSENLATTNGTESAPTPETASTRRLTATEAWLPPGWEIEDRVRTSGATAGTVDKYYFHVASGRRFRSKKEVLYFLETGTKRKRRKENSNADMDSSGSAAGSTKQKKPNIKAKTSALNFDYFNSPENVEWVLTDPSEGSWTPFIGKVEVPESVRQDWAAAFTDLTTSNNGSKIC</sequence>
<feature type="region of interest" description="Disordered" evidence="6">
    <location>
        <begin position="158"/>
        <end position="184"/>
    </location>
</feature>
<evidence type="ECO:0000256" key="1">
    <source>
        <dbReference type="ARBA" id="ARBA00004123"/>
    </source>
</evidence>
<dbReference type="SUPFAM" id="SSF54171">
    <property type="entry name" value="DNA-binding domain"/>
    <property type="match status" value="1"/>
</dbReference>
<dbReference type="Pfam" id="PF01429">
    <property type="entry name" value="MBD"/>
    <property type="match status" value="1"/>
</dbReference>
<reference evidence="8 9" key="1">
    <citation type="submission" date="2024-05" db="EMBL/GenBank/DDBJ databases">
        <title>Haplotype-resolved chromosome-level genome assembly of Huyou (Citrus changshanensis).</title>
        <authorList>
            <person name="Miao C."/>
            <person name="Chen W."/>
            <person name="Wu Y."/>
            <person name="Wang L."/>
            <person name="Zhao S."/>
            <person name="Grierson D."/>
            <person name="Xu C."/>
            <person name="Chen K."/>
        </authorList>
    </citation>
    <scope>NUCLEOTIDE SEQUENCE [LARGE SCALE GENOMIC DNA]</scope>
    <source>
        <strain evidence="8">01-14</strain>
        <tissue evidence="8">Leaf</tissue>
    </source>
</reference>
<feature type="compositionally biased region" description="Polar residues" evidence="6">
    <location>
        <begin position="1"/>
        <end position="13"/>
    </location>
</feature>
<protein>
    <recommendedName>
        <fullName evidence="7">MBD domain-containing protein</fullName>
    </recommendedName>
</protein>
<keyword evidence="9" id="KW-1185">Reference proteome</keyword>
<dbReference type="InterPro" id="IPR016177">
    <property type="entry name" value="DNA-bd_dom_sf"/>
</dbReference>